<evidence type="ECO:0000313" key="2">
    <source>
        <dbReference type="Proteomes" id="UP000033881"/>
    </source>
</evidence>
<dbReference type="EMBL" id="LBWB01000003">
    <property type="protein sequence ID" value="KKR01646.1"/>
    <property type="molecule type" value="Genomic_DNA"/>
</dbReference>
<evidence type="ECO:0000313" key="1">
    <source>
        <dbReference type="EMBL" id="KKR01646.1"/>
    </source>
</evidence>
<gene>
    <name evidence="1" type="ORF">UT24_C0003G0053</name>
</gene>
<name>A0A0G0MML3_9BACT</name>
<dbReference type="Proteomes" id="UP000033881">
    <property type="component" value="Unassembled WGS sequence"/>
</dbReference>
<proteinExistence type="predicted"/>
<protein>
    <submittedName>
        <fullName evidence="1">Uncharacterized protein</fullName>
    </submittedName>
</protein>
<dbReference type="Gene3D" id="3.30.40.220">
    <property type="match status" value="1"/>
</dbReference>
<comment type="caution">
    <text evidence="1">The sequence shown here is derived from an EMBL/GenBank/DDBJ whole genome shotgun (WGS) entry which is preliminary data.</text>
</comment>
<dbReference type="AlphaFoldDB" id="A0A0G0MML3"/>
<sequence length="177" mass="20442">MSEVIGSPLQLEALSNNRIDAKKCPKCKQLKTRDNFSKTRVRYDGLQVYCKPCMTVRQKRYRERNPEKAWASATIFSHRSKGIDVRISLKELGDIAKVSKDCALCGIVLNWKYGQKDKRQMIMKSPSLDRLNNEQFIDKNNFMIICYRCNASKGSLSLTNYISHCENVVNRNLRNKA</sequence>
<reference evidence="1 2" key="1">
    <citation type="journal article" date="2015" name="Nature">
        <title>rRNA introns, odd ribosomes, and small enigmatic genomes across a large radiation of phyla.</title>
        <authorList>
            <person name="Brown C.T."/>
            <person name="Hug L.A."/>
            <person name="Thomas B.C."/>
            <person name="Sharon I."/>
            <person name="Castelle C.J."/>
            <person name="Singh A."/>
            <person name="Wilkins M.J."/>
            <person name="Williams K.H."/>
            <person name="Banfield J.F."/>
        </authorList>
    </citation>
    <scope>NUCLEOTIDE SEQUENCE [LARGE SCALE GENOMIC DNA]</scope>
</reference>
<organism evidence="1 2">
    <name type="scientific">Candidatus Woesebacteria bacterium GW2011_GWB1_39_12</name>
    <dbReference type="NCBI Taxonomy" id="1618574"/>
    <lineage>
        <taxon>Bacteria</taxon>
        <taxon>Candidatus Woeseibacteriota</taxon>
    </lineage>
</organism>
<accession>A0A0G0MML3</accession>
<dbReference type="STRING" id="1618574.UT24_C0003G0053"/>